<keyword evidence="3" id="KW-1185">Reference proteome</keyword>
<evidence type="ECO:0000313" key="2">
    <source>
        <dbReference type="EMBL" id="KAK9148326.1"/>
    </source>
</evidence>
<evidence type="ECO:0000313" key="3">
    <source>
        <dbReference type="Proteomes" id="UP001419268"/>
    </source>
</evidence>
<sequence length="271" mass="30852">MANCLYTNLLIIFFCFMCMQLADYVLCKIYRNKTKPSKDFESLKKRAASEGHEISSNNGDVGDQEIVVASASPPIQQNGRMRTSSVHDGAINNVEASSTPSTSFIAQPGNQDGMVNNSNGIYGNNTTGNFLLAVVDSPYPLRTLWRPPSNFYSLNHQMQLPMQSPSNLFNSNPQQQYMPQAQQHRQVQHPYNSYRSNQQHYQMDMQLLAQHGRHRQLEFQNPPLNSNRNNGYSRNFEMVSTLVLRLIILLLINILRRQNLITVLLQLITTT</sequence>
<reference evidence="2 3" key="1">
    <citation type="submission" date="2024-01" db="EMBL/GenBank/DDBJ databases">
        <title>Genome assemblies of Stephania.</title>
        <authorList>
            <person name="Yang L."/>
        </authorList>
    </citation>
    <scope>NUCLEOTIDE SEQUENCE [LARGE SCALE GENOMIC DNA]</scope>
    <source>
        <strain evidence="2">JXDWG</strain>
        <tissue evidence="2">Leaf</tissue>
    </source>
</reference>
<evidence type="ECO:0000256" key="1">
    <source>
        <dbReference type="SAM" id="Phobius"/>
    </source>
</evidence>
<keyword evidence="1" id="KW-0812">Transmembrane</keyword>
<comment type="caution">
    <text evidence="2">The sequence shown here is derived from an EMBL/GenBank/DDBJ whole genome shotgun (WGS) entry which is preliminary data.</text>
</comment>
<feature type="transmembrane region" description="Helical" evidence="1">
    <location>
        <begin position="6"/>
        <end position="26"/>
    </location>
</feature>
<gene>
    <name evidence="2" type="ORF">Scep_007083</name>
</gene>
<proteinExistence type="predicted"/>
<accession>A0AAP0K958</accession>
<dbReference type="EMBL" id="JBBNAG010000003">
    <property type="protein sequence ID" value="KAK9148326.1"/>
    <property type="molecule type" value="Genomic_DNA"/>
</dbReference>
<protein>
    <submittedName>
        <fullName evidence="2">Uncharacterized protein</fullName>
    </submittedName>
</protein>
<organism evidence="2 3">
    <name type="scientific">Stephania cephalantha</name>
    <dbReference type="NCBI Taxonomy" id="152367"/>
    <lineage>
        <taxon>Eukaryota</taxon>
        <taxon>Viridiplantae</taxon>
        <taxon>Streptophyta</taxon>
        <taxon>Embryophyta</taxon>
        <taxon>Tracheophyta</taxon>
        <taxon>Spermatophyta</taxon>
        <taxon>Magnoliopsida</taxon>
        <taxon>Ranunculales</taxon>
        <taxon>Menispermaceae</taxon>
        <taxon>Menispermoideae</taxon>
        <taxon>Cissampelideae</taxon>
        <taxon>Stephania</taxon>
    </lineage>
</organism>
<dbReference type="AlphaFoldDB" id="A0AAP0K958"/>
<name>A0AAP0K958_9MAGN</name>
<dbReference type="Proteomes" id="UP001419268">
    <property type="component" value="Unassembled WGS sequence"/>
</dbReference>
<keyword evidence="1" id="KW-0472">Membrane</keyword>
<keyword evidence="1" id="KW-1133">Transmembrane helix</keyword>